<dbReference type="EMBL" id="SMGD01000004">
    <property type="protein sequence ID" value="TCK62728.1"/>
    <property type="molecule type" value="Genomic_DNA"/>
</dbReference>
<evidence type="ECO:0000259" key="7">
    <source>
        <dbReference type="Pfam" id="PF00892"/>
    </source>
</evidence>
<dbReference type="RefSeq" id="WP_131911267.1">
    <property type="nucleotide sequence ID" value="NZ_OU594967.1"/>
</dbReference>
<feature type="transmembrane region" description="Helical" evidence="6">
    <location>
        <begin position="122"/>
        <end position="139"/>
    </location>
</feature>
<dbReference type="GO" id="GO:0005886">
    <property type="term" value="C:plasma membrane"/>
    <property type="evidence" value="ECO:0007669"/>
    <property type="project" value="UniProtKB-SubCell"/>
</dbReference>
<organism evidence="8 9">
    <name type="scientific">Celerinatantimonas diazotrophica</name>
    <dbReference type="NCBI Taxonomy" id="412034"/>
    <lineage>
        <taxon>Bacteria</taxon>
        <taxon>Pseudomonadati</taxon>
        <taxon>Pseudomonadota</taxon>
        <taxon>Gammaproteobacteria</taxon>
        <taxon>Celerinatantimonadaceae</taxon>
        <taxon>Celerinatantimonas</taxon>
    </lineage>
</organism>
<dbReference type="AlphaFoldDB" id="A0A4R1KDI2"/>
<feature type="transmembrane region" description="Helical" evidence="6">
    <location>
        <begin position="64"/>
        <end position="85"/>
    </location>
</feature>
<gene>
    <name evidence="8" type="ORF">EV690_0394</name>
</gene>
<feature type="transmembrane region" description="Helical" evidence="6">
    <location>
        <begin position="33"/>
        <end position="52"/>
    </location>
</feature>
<reference evidence="8 9" key="1">
    <citation type="submission" date="2019-03" db="EMBL/GenBank/DDBJ databases">
        <title>Genomic Encyclopedia of Type Strains, Phase IV (KMG-IV): sequencing the most valuable type-strain genomes for metagenomic binning, comparative biology and taxonomic classification.</title>
        <authorList>
            <person name="Goeker M."/>
        </authorList>
    </citation>
    <scope>NUCLEOTIDE SEQUENCE [LARGE SCALE GENOMIC DNA]</scope>
    <source>
        <strain evidence="8 9">DSM 18577</strain>
    </source>
</reference>
<evidence type="ECO:0000256" key="4">
    <source>
        <dbReference type="ARBA" id="ARBA00022989"/>
    </source>
</evidence>
<feature type="transmembrane region" description="Helical" evidence="6">
    <location>
        <begin position="265"/>
        <end position="284"/>
    </location>
</feature>
<feature type="domain" description="EamA" evidence="7">
    <location>
        <begin position="148"/>
        <end position="303"/>
    </location>
</feature>
<proteinExistence type="predicted"/>
<dbReference type="OrthoDB" id="554876at2"/>
<sequence length="322" mass="35837">MHNKGYLYILLATFFFSSMEIALKLVVNQFNPIQINFIRFVIGSMVLWPMALRSLKAANLKLHYFHLPFFAITGFLCVIVSMTFFQLAIVYAQASLVAILFSCNAVFVIPLAHLFLKEKMTLISVSSLFLSLIGMYFIVNPEHIPNVLGVCFSLLAAITFALYGILGQIGRRRYGFNGLVLTFFSFVVGCVEMFMLMLLSHVPAIADAITQMGLTDFANIPFVKGVTWNSIPSLIYLGVFVTGLGYSLYFIAMDETSASTASITFFIKPALAPIMAAFILGDALHENTVVGITFIVIGSCLTFIVPGFQQYHQHHTHSHQYQ</sequence>
<feature type="transmembrane region" description="Helical" evidence="6">
    <location>
        <begin position="145"/>
        <end position="166"/>
    </location>
</feature>
<evidence type="ECO:0000256" key="3">
    <source>
        <dbReference type="ARBA" id="ARBA00022692"/>
    </source>
</evidence>
<dbReference type="PANTHER" id="PTHR42920">
    <property type="entry name" value="OS03G0707200 PROTEIN-RELATED"/>
    <property type="match status" value="1"/>
</dbReference>
<comment type="subcellular location">
    <subcellularLocation>
        <location evidence="1">Cell membrane</location>
        <topology evidence="1">Multi-pass membrane protein</topology>
    </subcellularLocation>
</comment>
<keyword evidence="9" id="KW-1185">Reference proteome</keyword>
<feature type="transmembrane region" description="Helical" evidence="6">
    <location>
        <begin position="7"/>
        <end position="27"/>
    </location>
</feature>
<keyword evidence="5 6" id="KW-0472">Membrane</keyword>
<protein>
    <submittedName>
        <fullName evidence="8">Putative membrane protein</fullName>
    </submittedName>
</protein>
<evidence type="ECO:0000256" key="5">
    <source>
        <dbReference type="ARBA" id="ARBA00023136"/>
    </source>
</evidence>
<evidence type="ECO:0000313" key="8">
    <source>
        <dbReference type="EMBL" id="TCK62728.1"/>
    </source>
</evidence>
<keyword evidence="2" id="KW-1003">Cell membrane</keyword>
<evidence type="ECO:0000256" key="1">
    <source>
        <dbReference type="ARBA" id="ARBA00004651"/>
    </source>
</evidence>
<dbReference type="Pfam" id="PF00892">
    <property type="entry name" value="EamA"/>
    <property type="match status" value="2"/>
</dbReference>
<feature type="transmembrane region" description="Helical" evidence="6">
    <location>
        <begin position="234"/>
        <end position="253"/>
    </location>
</feature>
<evidence type="ECO:0000313" key="9">
    <source>
        <dbReference type="Proteomes" id="UP000295565"/>
    </source>
</evidence>
<dbReference type="Proteomes" id="UP000295565">
    <property type="component" value="Unassembled WGS sequence"/>
</dbReference>
<comment type="caution">
    <text evidence="8">The sequence shown here is derived from an EMBL/GenBank/DDBJ whole genome shotgun (WGS) entry which is preliminary data.</text>
</comment>
<feature type="transmembrane region" description="Helical" evidence="6">
    <location>
        <begin position="290"/>
        <end position="308"/>
    </location>
</feature>
<accession>A0A4R1KDI2</accession>
<keyword evidence="3 6" id="KW-0812">Transmembrane</keyword>
<name>A0A4R1KDI2_9GAMM</name>
<keyword evidence="4 6" id="KW-1133">Transmembrane helix</keyword>
<evidence type="ECO:0000256" key="2">
    <source>
        <dbReference type="ARBA" id="ARBA00022475"/>
    </source>
</evidence>
<evidence type="ECO:0000256" key="6">
    <source>
        <dbReference type="SAM" id="Phobius"/>
    </source>
</evidence>
<feature type="transmembrane region" description="Helical" evidence="6">
    <location>
        <begin position="178"/>
        <end position="199"/>
    </location>
</feature>
<dbReference type="InterPro" id="IPR051258">
    <property type="entry name" value="Diverse_Substrate_Transporter"/>
</dbReference>
<dbReference type="InterPro" id="IPR000620">
    <property type="entry name" value="EamA_dom"/>
</dbReference>
<dbReference type="InterPro" id="IPR037185">
    <property type="entry name" value="EmrE-like"/>
</dbReference>
<feature type="domain" description="EamA" evidence="7">
    <location>
        <begin position="4"/>
        <end position="139"/>
    </location>
</feature>
<dbReference type="SUPFAM" id="SSF103481">
    <property type="entry name" value="Multidrug resistance efflux transporter EmrE"/>
    <property type="match status" value="2"/>
</dbReference>
<feature type="transmembrane region" description="Helical" evidence="6">
    <location>
        <begin position="91"/>
        <end position="115"/>
    </location>
</feature>
<dbReference type="PANTHER" id="PTHR42920:SF11">
    <property type="entry name" value="INNER MEMBRANE PROTEIN YTFF"/>
    <property type="match status" value="1"/>
</dbReference>